<dbReference type="RefSeq" id="WP_007106708.1">
    <property type="nucleotide sequence ID" value="NZ_BAER01000120.1"/>
</dbReference>
<evidence type="ECO:0000313" key="2">
    <source>
        <dbReference type="Proteomes" id="UP000006322"/>
    </source>
</evidence>
<gene>
    <name evidence="1" type="ORF">GPLA_4065</name>
</gene>
<proteinExistence type="predicted"/>
<name>K6YQD0_9ALTE</name>
<keyword evidence="2" id="KW-1185">Reference proteome</keyword>
<accession>K6YQD0</accession>
<evidence type="ECO:0000313" key="1">
    <source>
        <dbReference type="EMBL" id="GAC34944.1"/>
    </source>
</evidence>
<protein>
    <submittedName>
        <fullName evidence="1">Uncharacterized protein</fullName>
    </submittedName>
</protein>
<reference evidence="2" key="1">
    <citation type="journal article" date="2014" name="Environ. Microbiol.">
        <title>Comparative genomics of the marine bacterial genus Glaciecola reveals the high degree of genomic diversity and genomic characteristic for cold adaptation.</title>
        <authorList>
            <person name="Qin Q.L."/>
            <person name="Xie B.B."/>
            <person name="Yu Y."/>
            <person name="Shu Y.L."/>
            <person name="Rong J.C."/>
            <person name="Zhang Y.J."/>
            <person name="Zhao D.L."/>
            <person name="Chen X.L."/>
            <person name="Zhang X.Y."/>
            <person name="Chen B."/>
            <person name="Zhou B.C."/>
            <person name="Zhang Y.Z."/>
        </authorList>
    </citation>
    <scope>NUCLEOTIDE SEQUENCE [LARGE SCALE GENOMIC DNA]</scope>
    <source>
        <strain evidence="2">LMG 21857</strain>
    </source>
</reference>
<comment type="caution">
    <text evidence="1">The sequence shown here is derived from an EMBL/GenBank/DDBJ whole genome shotgun (WGS) entry which is preliminary data.</text>
</comment>
<organism evidence="1 2">
    <name type="scientific">Paraglaciecola polaris LMG 21857</name>
    <dbReference type="NCBI Taxonomy" id="1129793"/>
    <lineage>
        <taxon>Bacteria</taxon>
        <taxon>Pseudomonadati</taxon>
        <taxon>Pseudomonadota</taxon>
        <taxon>Gammaproteobacteria</taxon>
        <taxon>Alteromonadales</taxon>
        <taxon>Alteromonadaceae</taxon>
        <taxon>Paraglaciecola</taxon>
    </lineage>
</organism>
<dbReference type="Proteomes" id="UP000006322">
    <property type="component" value="Unassembled WGS sequence"/>
</dbReference>
<dbReference type="AlphaFoldDB" id="K6YQD0"/>
<dbReference type="EMBL" id="BAER01000120">
    <property type="protein sequence ID" value="GAC34944.1"/>
    <property type="molecule type" value="Genomic_DNA"/>
</dbReference>
<sequence length="304" mass="34815">MINSVEEFEARFGEIDVKTIFASEDARIKRYNVRFDEYARNSKRLTDILEQSLKNALDSESRASLARPFRELLNKVRYVNQMTSFRLLSNASTISQLLSLTRQNILLSYHQSTINDINANTKAVNGALENYLNKKAIEKVTTKNQSKKALLRGKALFGITIEVLNESEILSSVHENLLVQFIELHIQEVENSDLMTRTKHMLIEAQTRLNEAITPLNLMGELVEMVASVPMIKPILHLAKAYLENREKHPLHSVEPTENSYEQGIIFLNSELETIENRMNVNLEFINKAHQTVNEVVEQGYLSI</sequence>